<name>A0A645HGU0_9ZZZZ</name>
<dbReference type="InterPro" id="IPR036161">
    <property type="entry name" value="RPB6/omega-like_sf"/>
</dbReference>
<gene>
    <name evidence="3" type="ORF">SDC9_185782</name>
</gene>
<keyword evidence="1" id="KW-0240">DNA-directed RNA polymerase</keyword>
<organism evidence="3">
    <name type="scientific">bioreactor metagenome</name>
    <dbReference type="NCBI Taxonomy" id="1076179"/>
    <lineage>
        <taxon>unclassified sequences</taxon>
        <taxon>metagenomes</taxon>
        <taxon>ecological metagenomes</taxon>
    </lineage>
</organism>
<dbReference type="GO" id="GO:0006351">
    <property type="term" value="P:DNA-templated transcription"/>
    <property type="evidence" value="ECO:0007669"/>
    <property type="project" value="InterPro"/>
</dbReference>
<dbReference type="GO" id="GO:0003677">
    <property type="term" value="F:DNA binding"/>
    <property type="evidence" value="ECO:0007669"/>
    <property type="project" value="InterPro"/>
</dbReference>
<sequence>MIYPPVDELCKNGCNRYILCIATSKCARKITEKYAPPANAKNSDEIVKSHHAILEEKPLVTAINKLYNNEYRIVIPDINV</sequence>
<reference evidence="3" key="1">
    <citation type="submission" date="2019-08" db="EMBL/GenBank/DDBJ databases">
        <authorList>
            <person name="Kucharzyk K."/>
            <person name="Murdoch R.W."/>
            <person name="Higgins S."/>
            <person name="Loffler F."/>
        </authorList>
    </citation>
    <scope>NUCLEOTIDE SEQUENCE</scope>
</reference>
<proteinExistence type="predicted"/>
<dbReference type="GO" id="GO:0000428">
    <property type="term" value="C:DNA-directed RNA polymerase complex"/>
    <property type="evidence" value="ECO:0007669"/>
    <property type="project" value="UniProtKB-KW"/>
</dbReference>
<evidence type="ECO:0000256" key="2">
    <source>
        <dbReference type="ARBA" id="ARBA00023163"/>
    </source>
</evidence>
<dbReference type="EMBL" id="VSSQ01093373">
    <property type="protein sequence ID" value="MPN38258.1"/>
    <property type="molecule type" value="Genomic_DNA"/>
</dbReference>
<dbReference type="GO" id="GO:0003899">
    <property type="term" value="F:DNA-directed RNA polymerase activity"/>
    <property type="evidence" value="ECO:0007669"/>
    <property type="project" value="InterPro"/>
</dbReference>
<dbReference type="SUPFAM" id="SSF63562">
    <property type="entry name" value="RPB6/omega subunit-like"/>
    <property type="match status" value="1"/>
</dbReference>
<dbReference type="AlphaFoldDB" id="A0A645HGU0"/>
<accession>A0A645HGU0</accession>
<protein>
    <recommendedName>
        <fullName evidence="4">DNA-directed RNA polymerase</fullName>
    </recommendedName>
</protein>
<evidence type="ECO:0008006" key="4">
    <source>
        <dbReference type="Google" id="ProtNLM"/>
    </source>
</evidence>
<comment type="caution">
    <text evidence="3">The sequence shown here is derived from an EMBL/GenBank/DDBJ whole genome shotgun (WGS) entry which is preliminary data.</text>
</comment>
<evidence type="ECO:0000256" key="1">
    <source>
        <dbReference type="ARBA" id="ARBA00022478"/>
    </source>
</evidence>
<keyword evidence="2" id="KW-0804">Transcription</keyword>
<evidence type="ECO:0000313" key="3">
    <source>
        <dbReference type="EMBL" id="MPN38258.1"/>
    </source>
</evidence>